<evidence type="ECO:0000256" key="6">
    <source>
        <dbReference type="ARBA" id="ARBA00022833"/>
    </source>
</evidence>
<dbReference type="EMBL" id="JAPQKP010000002">
    <property type="protein sequence ID" value="KAJ5205279.1"/>
    <property type="molecule type" value="Genomic_DNA"/>
</dbReference>
<comment type="caution">
    <text evidence="10">The sequence shown here is derived from an EMBL/GenBank/DDBJ whole genome shotgun (WGS) entry which is preliminary data.</text>
</comment>
<feature type="chain" id="PRO_5040944622" description="Lysine-specific metallo-endopeptidase domain-containing protein" evidence="8">
    <location>
        <begin position="18"/>
        <end position="261"/>
    </location>
</feature>
<dbReference type="SUPFAM" id="SSF55486">
    <property type="entry name" value="Metalloproteases ('zincins'), catalytic domain"/>
    <property type="match status" value="1"/>
</dbReference>
<dbReference type="GO" id="GO:0006508">
    <property type="term" value="P:proteolysis"/>
    <property type="evidence" value="ECO:0007669"/>
    <property type="project" value="UniProtKB-KW"/>
</dbReference>
<comment type="cofactor">
    <cofactor evidence="1">
        <name>Zn(2+)</name>
        <dbReference type="ChEBI" id="CHEBI:29105"/>
    </cofactor>
</comment>
<dbReference type="InterPro" id="IPR050414">
    <property type="entry name" value="Fungal_M35_metalloproteases"/>
</dbReference>
<feature type="domain" description="Lysine-specific metallo-endopeptidase" evidence="9">
    <location>
        <begin position="183"/>
        <end position="234"/>
    </location>
</feature>
<dbReference type="GO" id="GO:0046872">
    <property type="term" value="F:metal ion binding"/>
    <property type="evidence" value="ECO:0007669"/>
    <property type="project" value="UniProtKB-KW"/>
</dbReference>
<dbReference type="Gene3D" id="3.40.390.10">
    <property type="entry name" value="Collagenase (Catalytic Domain)"/>
    <property type="match status" value="1"/>
</dbReference>
<keyword evidence="7" id="KW-0482">Metalloprotease</keyword>
<proteinExistence type="inferred from homology"/>
<keyword evidence="8" id="KW-0732">Signal</keyword>
<dbReference type="GO" id="GO:0004222">
    <property type="term" value="F:metalloendopeptidase activity"/>
    <property type="evidence" value="ECO:0007669"/>
    <property type="project" value="InterPro"/>
</dbReference>
<gene>
    <name evidence="10" type="ORF">N7472_001727</name>
</gene>
<name>A0A9W9T0U7_9EURO</name>
<keyword evidence="5" id="KW-0378">Hydrolase</keyword>
<dbReference type="AlphaFoldDB" id="A0A9W9T0U7"/>
<dbReference type="Proteomes" id="UP001150879">
    <property type="component" value="Unassembled WGS sequence"/>
</dbReference>
<sequence length="261" mass="28672">MLHRALLQAVFAASALAIPLDLKPAQSLQKRTNPSIDDGYSDQERTQITDAFKDALQMASYVQLIPASIVDPIFAKYFDPKDKDTVMKVFSNISGGDPNSPVGSDILGKISIVTDYEDADGEYACDGSTMAELRDWDSDNPKIVICKKAGFGHGGIAKGYDGVPKVVCENFDPRMSWKMETLGSILLHEYTHYTNLVAPPLDKETDDLAYGVSGVRAYDKSLATNNADSYSWFAVEVLWSVICSEEYEDPTDADNDDPNCE</sequence>
<dbReference type="PANTHER" id="PTHR37016:SF3">
    <property type="entry name" value="NEUTRAL PROTEASE 2-RELATED"/>
    <property type="match status" value="1"/>
</dbReference>
<evidence type="ECO:0000256" key="4">
    <source>
        <dbReference type="ARBA" id="ARBA00022723"/>
    </source>
</evidence>
<evidence type="ECO:0000313" key="11">
    <source>
        <dbReference type="Proteomes" id="UP001150879"/>
    </source>
</evidence>
<feature type="signal peptide" evidence="8">
    <location>
        <begin position="1"/>
        <end position="17"/>
    </location>
</feature>
<dbReference type="PANTHER" id="PTHR37016">
    <property type="match status" value="1"/>
</dbReference>
<evidence type="ECO:0000256" key="1">
    <source>
        <dbReference type="ARBA" id="ARBA00001947"/>
    </source>
</evidence>
<dbReference type="OrthoDB" id="4340678at2759"/>
<keyword evidence="3" id="KW-0645">Protease</keyword>
<comment type="similarity">
    <text evidence="2">Belongs to the peptidase M35 family.</text>
</comment>
<keyword evidence="4" id="KW-0479">Metal-binding</keyword>
<reference evidence="10" key="1">
    <citation type="submission" date="2022-11" db="EMBL/GenBank/DDBJ databases">
        <authorList>
            <person name="Petersen C."/>
        </authorList>
    </citation>
    <scope>NUCLEOTIDE SEQUENCE</scope>
    <source>
        <strain evidence="10">IBT 16849</strain>
    </source>
</reference>
<reference evidence="10" key="2">
    <citation type="journal article" date="2023" name="IMA Fungus">
        <title>Comparative genomic study of the Penicillium genus elucidates a diverse pangenome and 15 lateral gene transfer events.</title>
        <authorList>
            <person name="Petersen C."/>
            <person name="Sorensen T."/>
            <person name="Nielsen M.R."/>
            <person name="Sondergaard T.E."/>
            <person name="Sorensen J.L."/>
            <person name="Fitzpatrick D.A."/>
            <person name="Frisvad J.C."/>
            <person name="Nielsen K.L."/>
        </authorList>
    </citation>
    <scope>NUCLEOTIDE SEQUENCE</scope>
    <source>
        <strain evidence="10">IBT 16849</strain>
    </source>
</reference>
<organism evidence="10 11">
    <name type="scientific">Penicillium cf. griseofulvum</name>
    <dbReference type="NCBI Taxonomy" id="2972120"/>
    <lineage>
        <taxon>Eukaryota</taxon>
        <taxon>Fungi</taxon>
        <taxon>Dikarya</taxon>
        <taxon>Ascomycota</taxon>
        <taxon>Pezizomycotina</taxon>
        <taxon>Eurotiomycetes</taxon>
        <taxon>Eurotiomycetidae</taxon>
        <taxon>Eurotiales</taxon>
        <taxon>Aspergillaceae</taxon>
        <taxon>Penicillium</taxon>
    </lineage>
</organism>
<evidence type="ECO:0000256" key="5">
    <source>
        <dbReference type="ARBA" id="ARBA00022801"/>
    </source>
</evidence>
<dbReference type="InterPro" id="IPR024079">
    <property type="entry name" value="MetalloPept_cat_dom_sf"/>
</dbReference>
<dbReference type="Pfam" id="PF14521">
    <property type="entry name" value="Aspzincin_M35"/>
    <property type="match status" value="1"/>
</dbReference>
<protein>
    <recommendedName>
        <fullName evidence="9">Lysine-specific metallo-endopeptidase domain-containing protein</fullName>
    </recommendedName>
</protein>
<evidence type="ECO:0000256" key="8">
    <source>
        <dbReference type="SAM" id="SignalP"/>
    </source>
</evidence>
<keyword evidence="6" id="KW-0862">Zinc</keyword>
<dbReference type="InterPro" id="IPR029463">
    <property type="entry name" value="Lys_MEP"/>
</dbReference>
<keyword evidence="11" id="KW-1185">Reference proteome</keyword>
<evidence type="ECO:0000256" key="2">
    <source>
        <dbReference type="ARBA" id="ARBA00010279"/>
    </source>
</evidence>
<accession>A0A9W9T0U7</accession>
<evidence type="ECO:0000256" key="3">
    <source>
        <dbReference type="ARBA" id="ARBA00022670"/>
    </source>
</evidence>
<evidence type="ECO:0000313" key="10">
    <source>
        <dbReference type="EMBL" id="KAJ5205279.1"/>
    </source>
</evidence>
<evidence type="ECO:0000259" key="9">
    <source>
        <dbReference type="Pfam" id="PF14521"/>
    </source>
</evidence>
<evidence type="ECO:0000256" key="7">
    <source>
        <dbReference type="ARBA" id="ARBA00023049"/>
    </source>
</evidence>